<proteinExistence type="predicted"/>
<comment type="caution">
    <text evidence="1">The sequence shown here is derived from an EMBL/GenBank/DDBJ whole genome shotgun (WGS) entry which is preliminary data.</text>
</comment>
<dbReference type="PANTHER" id="PTHR33395:SF22">
    <property type="entry name" value="REVERSE TRANSCRIPTASE DOMAIN-CONTAINING PROTEIN"/>
    <property type="match status" value="1"/>
</dbReference>
<evidence type="ECO:0000313" key="1">
    <source>
        <dbReference type="EMBL" id="KAJ7404631.1"/>
    </source>
</evidence>
<name>A0ABQ9CNU0_9PASS</name>
<evidence type="ECO:0008006" key="3">
    <source>
        <dbReference type="Google" id="ProtNLM"/>
    </source>
</evidence>
<dbReference type="EMBL" id="WHWB01034760">
    <property type="protein sequence ID" value="KAJ7404631.1"/>
    <property type="molecule type" value="Genomic_DNA"/>
</dbReference>
<evidence type="ECO:0000313" key="2">
    <source>
        <dbReference type="Proteomes" id="UP001145742"/>
    </source>
</evidence>
<dbReference type="PANTHER" id="PTHR33395">
    <property type="entry name" value="TRANSCRIPTASE, PUTATIVE-RELATED-RELATED"/>
    <property type="match status" value="1"/>
</dbReference>
<keyword evidence="2" id="KW-1185">Reference proteome</keyword>
<protein>
    <recommendedName>
        <fullName evidence="3">Rna-directed dna polymerase from mobile element jockey-like</fullName>
    </recommendedName>
</protein>
<accession>A0ABQ9CNU0</accession>
<dbReference type="Proteomes" id="UP001145742">
    <property type="component" value="Unassembled WGS sequence"/>
</dbReference>
<organism evidence="1 2">
    <name type="scientific">Willisornis vidua</name>
    <name type="common">Xingu scale-backed antbird</name>
    <dbReference type="NCBI Taxonomy" id="1566151"/>
    <lineage>
        <taxon>Eukaryota</taxon>
        <taxon>Metazoa</taxon>
        <taxon>Chordata</taxon>
        <taxon>Craniata</taxon>
        <taxon>Vertebrata</taxon>
        <taxon>Euteleostomi</taxon>
        <taxon>Archelosauria</taxon>
        <taxon>Archosauria</taxon>
        <taxon>Dinosauria</taxon>
        <taxon>Saurischia</taxon>
        <taxon>Theropoda</taxon>
        <taxon>Coelurosauria</taxon>
        <taxon>Aves</taxon>
        <taxon>Neognathae</taxon>
        <taxon>Neoaves</taxon>
        <taxon>Telluraves</taxon>
        <taxon>Australaves</taxon>
        <taxon>Passeriformes</taxon>
        <taxon>Thamnophilidae</taxon>
        <taxon>Willisornis</taxon>
    </lineage>
</organism>
<reference evidence="1" key="1">
    <citation type="submission" date="2019-10" db="EMBL/GenBank/DDBJ databases">
        <authorList>
            <person name="Soares A.E.R."/>
            <person name="Aleixo A."/>
            <person name="Schneider P."/>
            <person name="Miyaki C.Y."/>
            <person name="Schneider M.P."/>
            <person name="Mello C."/>
            <person name="Vasconcelos A.T.R."/>
        </authorList>
    </citation>
    <scope>NUCLEOTIDE SEQUENCE</scope>
    <source>
        <tissue evidence="1">Muscle</tissue>
    </source>
</reference>
<gene>
    <name evidence="1" type="ORF">WISP_144447</name>
</gene>
<sequence length="244" mass="28408">MVEQTRDMTEIDVLRYPVKNRTLLRKTLGVQNAFGTLRAWSGQWSAPEKCTGRKDSFKNMENMEKQYGRPVFLELFEFYANPSFQKRQHQKNRAVIQDIDTQQVPDPVKKDFLVLIFQFSPQSCYGGDRSRDKAEVFNVFFASVFNMDSEPRETQCLMLKDHKLENDQPPVDPEIVQDLLLQLDPYKSMGPDKICPRILKKLTDVITEPLSMIFEQSWKSREVPADWKLANVVTVLKKGKKENP</sequence>